<feature type="compositionally biased region" description="Low complexity" evidence="1">
    <location>
        <begin position="82"/>
        <end position="94"/>
    </location>
</feature>
<reference evidence="2 3" key="1">
    <citation type="submission" date="2018-09" db="EMBL/GenBank/DDBJ databases">
        <authorList>
            <person name="Tagini F."/>
        </authorList>
    </citation>
    <scope>NUCLEOTIDE SEQUENCE [LARGE SCALE GENOMIC DNA]</scope>
    <source>
        <strain evidence="2 3">MK13</strain>
    </source>
</reference>
<organism evidence="2 3">
    <name type="scientific">Mycobacterium innocens</name>
    <dbReference type="NCBI Taxonomy" id="2341083"/>
    <lineage>
        <taxon>Bacteria</taxon>
        <taxon>Bacillati</taxon>
        <taxon>Actinomycetota</taxon>
        <taxon>Actinomycetes</taxon>
        <taxon>Mycobacteriales</taxon>
        <taxon>Mycobacteriaceae</taxon>
        <taxon>Mycobacterium</taxon>
    </lineage>
</organism>
<dbReference type="Proteomes" id="UP000267289">
    <property type="component" value="Unassembled WGS sequence"/>
</dbReference>
<dbReference type="AlphaFoldDB" id="A0A498QI36"/>
<name>A0A498QI36_9MYCO</name>
<evidence type="ECO:0000313" key="3">
    <source>
        <dbReference type="Proteomes" id="UP000267289"/>
    </source>
</evidence>
<accession>A0A498QI36</accession>
<sequence>MLSCIRTATSALSSEVNATSPSIPAVLRPALRCVTCRTLNSVFDRERSISFCRFLTLGQSPSCVALKIRCRNRRTSCVQADQSTQSQSTASRSTPIEGSSGPFTIKAPNLSFGSSRFSRFNFKGSPAQVGTLSRPGTRPGIRPVIRNDRRRPDQPLSLSCRLSATGVGFVGILYPPGNWAFVTSGLPPTQKAWRTPTGFPCSARMRPGWGWVPSVPRGRRCPHGRAQSLAAACRLPAAGPYHPGAANRPRMCN</sequence>
<keyword evidence="3" id="KW-1185">Reference proteome</keyword>
<feature type="region of interest" description="Disordered" evidence="1">
    <location>
        <begin position="79"/>
        <end position="102"/>
    </location>
</feature>
<feature type="region of interest" description="Disordered" evidence="1">
    <location>
        <begin position="128"/>
        <end position="152"/>
    </location>
</feature>
<gene>
    <name evidence="2" type="ORF">LAUMK13_05781</name>
</gene>
<protein>
    <submittedName>
        <fullName evidence="2">Uncharacterized protein</fullName>
    </submittedName>
</protein>
<proteinExistence type="predicted"/>
<evidence type="ECO:0000256" key="1">
    <source>
        <dbReference type="SAM" id="MobiDB-lite"/>
    </source>
</evidence>
<evidence type="ECO:0000313" key="2">
    <source>
        <dbReference type="EMBL" id="VBA47235.1"/>
    </source>
</evidence>
<dbReference type="EMBL" id="UPHQ01000341">
    <property type="protein sequence ID" value="VBA47235.1"/>
    <property type="molecule type" value="Genomic_DNA"/>
</dbReference>